<proteinExistence type="predicted"/>
<organism evidence="1 2">
    <name type="scientific">Persea americana</name>
    <name type="common">Avocado</name>
    <dbReference type="NCBI Taxonomy" id="3435"/>
    <lineage>
        <taxon>Eukaryota</taxon>
        <taxon>Viridiplantae</taxon>
        <taxon>Streptophyta</taxon>
        <taxon>Embryophyta</taxon>
        <taxon>Tracheophyta</taxon>
        <taxon>Spermatophyta</taxon>
        <taxon>Magnoliopsida</taxon>
        <taxon>Magnoliidae</taxon>
        <taxon>Laurales</taxon>
        <taxon>Lauraceae</taxon>
        <taxon>Persea</taxon>
    </lineage>
</organism>
<sequence length="111" mass="12577">MTAAFVAAEKQQEDVVTTRVYDAAVIGEPLAIGTDRRRVWEKLMDARIVYLGEVEQVSIREDKALELEIVRSLSWIGLSPWRSKHFPAICKSNWTNSGMGGLFAHLLQWDC</sequence>
<protein>
    <submittedName>
        <fullName evidence="1">Uncharacterized protein</fullName>
    </submittedName>
</protein>
<gene>
    <name evidence="1" type="ORF">MRB53_013962</name>
</gene>
<dbReference type="EMBL" id="CM056812">
    <property type="protein sequence ID" value="KAJ8617776.1"/>
    <property type="molecule type" value="Genomic_DNA"/>
</dbReference>
<evidence type="ECO:0000313" key="2">
    <source>
        <dbReference type="Proteomes" id="UP001234297"/>
    </source>
</evidence>
<accession>A0ACC2K9L4</accession>
<comment type="caution">
    <text evidence="1">The sequence shown here is derived from an EMBL/GenBank/DDBJ whole genome shotgun (WGS) entry which is preliminary data.</text>
</comment>
<dbReference type="Proteomes" id="UP001234297">
    <property type="component" value="Chromosome 4"/>
</dbReference>
<keyword evidence="2" id="KW-1185">Reference proteome</keyword>
<reference evidence="1 2" key="1">
    <citation type="journal article" date="2022" name="Hortic Res">
        <title>A haplotype resolved chromosomal level avocado genome allows analysis of novel avocado genes.</title>
        <authorList>
            <person name="Nath O."/>
            <person name="Fletcher S.J."/>
            <person name="Hayward A."/>
            <person name="Shaw L.M."/>
            <person name="Masouleh A.K."/>
            <person name="Furtado A."/>
            <person name="Henry R.J."/>
            <person name="Mitter N."/>
        </authorList>
    </citation>
    <scope>NUCLEOTIDE SEQUENCE [LARGE SCALE GENOMIC DNA]</scope>
    <source>
        <strain evidence="2">cv. Hass</strain>
    </source>
</reference>
<evidence type="ECO:0000313" key="1">
    <source>
        <dbReference type="EMBL" id="KAJ8617776.1"/>
    </source>
</evidence>
<name>A0ACC2K9L4_PERAE</name>